<gene>
    <name evidence="2" type="ORF">OIU79_019334</name>
</gene>
<keyword evidence="3" id="KW-1185">Reference proteome</keyword>
<accession>A0A9Q0SJQ2</accession>
<sequence>MLVLFEVLYCLIIYDCFMVAFLPPGFREEWMKLLIFRIRLDEIHFPQLFSKFMLVILKTERKLIQVEVPFFSTEKEYLLNLLPNISSDPLTLFHGAKLDRTAMVDLLGHSLPISRDMSHAWLSIRFCHLGFFELPPGFLHNLETPAIIRNAMKQADNPETTTTTCTPEFCPNEGSRRDGFCRESVLLTKTTHI</sequence>
<feature type="transmembrane region" description="Helical" evidence="1">
    <location>
        <begin position="6"/>
        <end position="26"/>
    </location>
</feature>
<keyword evidence="1" id="KW-0812">Transmembrane</keyword>
<dbReference type="AlphaFoldDB" id="A0A9Q0SJQ2"/>
<evidence type="ECO:0000256" key="1">
    <source>
        <dbReference type="SAM" id="Phobius"/>
    </source>
</evidence>
<protein>
    <submittedName>
        <fullName evidence="2">Uncharacterized protein</fullName>
    </submittedName>
</protein>
<keyword evidence="1" id="KW-1133">Transmembrane helix</keyword>
<dbReference type="EMBL" id="JAPFFK010000020">
    <property type="protein sequence ID" value="KAJ6679560.1"/>
    <property type="molecule type" value="Genomic_DNA"/>
</dbReference>
<evidence type="ECO:0000313" key="3">
    <source>
        <dbReference type="Proteomes" id="UP001151532"/>
    </source>
</evidence>
<evidence type="ECO:0000313" key="2">
    <source>
        <dbReference type="EMBL" id="KAJ6679560.1"/>
    </source>
</evidence>
<proteinExistence type="predicted"/>
<reference evidence="2" key="1">
    <citation type="submission" date="2022-11" db="EMBL/GenBank/DDBJ databases">
        <authorList>
            <person name="Hyden B.L."/>
            <person name="Feng K."/>
            <person name="Yates T."/>
            <person name="Jawdy S."/>
            <person name="Smart L.B."/>
            <person name="Muchero W."/>
        </authorList>
    </citation>
    <scope>NUCLEOTIDE SEQUENCE</scope>
    <source>
        <tissue evidence="2">Shoot tip</tissue>
    </source>
</reference>
<keyword evidence="1" id="KW-0472">Membrane</keyword>
<comment type="caution">
    <text evidence="2">The sequence shown here is derived from an EMBL/GenBank/DDBJ whole genome shotgun (WGS) entry which is preliminary data.</text>
</comment>
<reference evidence="2" key="2">
    <citation type="journal article" date="2023" name="Int. J. Mol. Sci.">
        <title>De Novo Assembly and Annotation of 11 Diverse Shrub Willow (Salix) Genomes Reveals Novel Gene Organization in Sex-Linked Regions.</title>
        <authorList>
            <person name="Hyden B."/>
            <person name="Feng K."/>
            <person name="Yates T.B."/>
            <person name="Jawdy S."/>
            <person name="Cereghino C."/>
            <person name="Smart L.B."/>
            <person name="Muchero W."/>
        </authorList>
    </citation>
    <scope>NUCLEOTIDE SEQUENCE</scope>
    <source>
        <tissue evidence="2">Shoot tip</tissue>
    </source>
</reference>
<dbReference type="OrthoDB" id="379794at2759"/>
<name>A0A9Q0SJQ2_SALPP</name>
<organism evidence="2 3">
    <name type="scientific">Salix purpurea</name>
    <name type="common">Purple osier willow</name>
    <dbReference type="NCBI Taxonomy" id="77065"/>
    <lineage>
        <taxon>Eukaryota</taxon>
        <taxon>Viridiplantae</taxon>
        <taxon>Streptophyta</taxon>
        <taxon>Embryophyta</taxon>
        <taxon>Tracheophyta</taxon>
        <taxon>Spermatophyta</taxon>
        <taxon>Magnoliopsida</taxon>
        <taxon>eudicotyledons</taxon>
        <taxon>Gunneridae</taxon>
        <taxon>Pentapetalae</taxon>
        <taxon>rosids</taxon>
        <taxon>fabids</taxon>
        <taxon>Malpighiales</taxon>
        <taxon>Salicaceae</taxon>
        <taxon>Saliceae</taxon>
        <taxon>Salix</taxon>
    </lineage>
</organism>
<dbReference type="Proteomes" id="UP001151532">
    <property type="component" value="Chromosome 14"/>
</dbReference>